<accession>A0ABS6KVK6</accession>
<gene>
    <name evidence="1" type="ORF">J1786_01715</name>
</gene>
<reference evidence="1 2" key="1">
    <citation type="submission" date="2021-03" db="EMBL/GenBank/DDBJ databases">
        <title>Five novel Rahnella species.</title>
        <authorList>
            <person name="Brady C."/>
            <person name="Asselin J."/>
            <person name="Beer S."/>
            <person name="Bruberg M.B."/>
            <person name="Crampton B."/>
            <person name="Venter S."/>
            <person name="Arnold D."/>
            <person name="Denman S."/>
        </authorList>
    </citation>
    <scope>NUCLEOTIDE SEQUENCE [LARGE SCALE GENOMIC DNA]</scope>
    <source>
        <strain evidence="1 2">L72c</strain>
    </source>
</reference>
<comment type="caution">
    <text evidence="1">The sequence shown here is derived from an EMBL/GenBank/DDBJ whole genome shotgun (WGS) entry which is preliminary data.</text>
</comment>
<dbReference type="Proteomes" id="UP000699865">
    <property type="component" value="Unassembled WGS sequence"/>
</dbReference>
<proteinExistence type="predicted"/>
<dbReference type="EMBL" id="JAFMOU010000054">
    <property type="protein sequence ID" value="MBU9833557.1"/>
    <property type="molecule type" value="Genomic_DNA"/>
</dbReference>
<name>A0ABS6KVK6_9GAMM</name>
<keyword evidence="2" id="KW-1185">Reference proteome</keyword>
<evidence type="ECO:0000313" key="1">
    <source>
        <dbReference type="EMBL" id="MBU9833557.1"/>
    </source>
</evidence>
<sequence>MQIFITDATGLIGSATVRYLVAADHQVTSFAYSGRAAELLQALGTKALPRDDWASYRVQFAAPCTKKVENTCRGSL</sequence>
<dbReference type="RefSeq" id="WP_217137500.1">
    <property type="nucleotide sequence ID" value="NZ_JAFMOU010000054.1"/>
</dbReference>
<organism evidence="1 2">
    <name type="scientific">Rahnella perminowiae</name>
    <dbReference type="NCBI Taxonomy" id="2816244"/>
    <lineage>
        <taxon>Bacteria</taxon>
        <taxon>Pseudomonadati</taxon>
        <taxon>Pseudomonadota</taxon>
        <taxon>Gammaproteobacteria</taxon>
        <taxon>Enterobacterales</taxon>
        <taxon>Yersiniaceae</taxon>
        <taxon>Rahnella</taxon>
    </lineage>
</organism>
<protein>
    <recommendedName>
        <fullName evidence="3">NAD-dependent epimerase/dehydratase domain-containing protein</fullName>
    </recommendedName>
</protein>
<evidence type="ECO:0008006" key="3">
    <source>
        <dbReference type="Google" id="ProtNLM"/>
    </source>
</evidence>
<evidence type="ECO:0000313" key="2">
    <source>
        <dbReference type="Proteomes" id="UP000699865"/>
    </source>
</evidence>